<gene>
    <name evidence="1" type="ORF">KPL71_015384</name>
</gene>
<name>A0ACB8KIM3_CITSI</name>
<evidence type="ECO:0000313" key="1">
    <source>
        <dbReference type="EMBL" id="KAH9754232.1"/>
    </source>
</evidence>
<comment type="caution">
    <text evidence="1">The sequence shown here is derived from an EMBL/GenBank/DDBJ whole genome shotgun (WGS) entry which is preliminary data.</text>
</comment>
<keyword evidence="2" id="KW-1185">Reference proteome</keyword>
<dbReference type="EMBL" id="CM039174">
    <property type="protein sequence ID" value="KAH9754232.1"/>
    <property type="molecule type" value="Genomic_DNA"/>
</dbReference>
<sequence length="896" mass="101747">MADIILSVVVEVAKCLAPPIYCQMSYLRKSKYTSNLQNLKTEVGIPEAERVSKQREVDKAKRRGEEIEEYVEKWLTSVNGIIDEAEKFTGVDARANKRCFKGLCPNLKTRRRLSKEAERQKEAIVKVREVGRFDRISYNIIPDDTLLLSIKDYEAFESRMSTLNDILDALKNPDVNMLGIYGMGGIVKTTLAKEVARKAETEKLFDQVIFVEVSKIQDIRKIQGEIADKLGLTLHEESDSGRARSLRNRLKKEKTILVILDNIWGNLDFQAVGIPHGDDRKGCKVLLTARSLDVLSRKMDSQQNFSVGVLKEDEAWSLFKKMAGDYIEGSEFKWVAKDVARECADIQPTAYKAIELSYVKLEGDEIKNIFFLIGYTAIASIDDLLMYGMGLGLFQGIKRMEVARARVHTLVHKLKASCMLLDDMTSSNEDYFSMHDVVRDVAISIASRELNVFTAIDDAVDREWSEASAIKLYTSIVLPDVKTNVLPEVLECPQLKLFHIRVDRESSTSAISDNFFSRMTQVRVIGLTYMNLLSLPSSLGLLTNLQSLCLYYCKLQDTSVVGDLKNLEILCLRGCDITQLAVQVGQLTQLKLLDLRNCFFLKVIPPNVLSKLSRLEELYIGGDSFNKWEVEVVDGVKNASLDELKHLPNLTSLELQIKDVDTQPRGLFFKKLERFRIHIGGWLWRAVQKSCREFRLKLNTKICLKDGLIVQLQGIEDLELSGLLEQDVNYLVNELAKAGSSQLKHLSVRGLRAPAPNPTESEVRIFPNFLHTKNLSNTRTILLYSQIFIFSSASVLTLKSHKNFFLYSFSKVINFERCPGLPFFKQLNFTGHQSLDPGNKMVNQVLTSIEMTKGWRKLRILINKGAHKVLQLLNRGVLKAMTLVLRIQMERMKFLV</sequence>
<reference evidence="2" key="1">
    <citation type="journal article" date="2023" name="Hortic. Res.">
        <title>A chromosome-level phased genome enabling allele-level studies in sweet orange: a case study on citrus Huanglongbing tolerance.</title>
        <authorList>
            <person name="Wu B."/>
            <person name="Yu Q."/>
            <person name="Deng Z."/>
            <person name="Duan Y."/>
            <person name="Luo F."/>
            <person name="Gmitter F. Jr."/>
        </authorList>
    </citation>
    <scope>NUCLEOTIDE SEQUENCE [LARGE SCALE GENOMIC DNA]</scope>
    <source>
        <strain evidence="2">cv. Valencia</strain>
    </source>
</reference>
<proteinExistence type="predicted"/>
<accession>A0ACB8KIM3</accession>
<evidence type="ECO:0000313" key="2">
    <source>
        <dbReference type="Proteomes" id="UP000829398"/>
    </source>
</evidence>
<dbReference type="Proteomes" id="UP000829398">
    <property type="component" value="Chromosome 5"/>
</dbReference>
<organism evidence="1 2">
    <name type="scientific">Citrus sinensis</name>
    <name type="common">Sweet orange</name>
    <name type="synonym">Citrus aurantium var. sinensis</name>
    <dbReference type="NCBI Taxonomy" id="2711"/>
    <lineage>
        <taxon>Eukaryota</taxon>
        <taxon>Viridiplantae</taxon>
        <taxon>Streptophyta</taxon>
        <taxon>Embryophyta</taxon>
        <taxon>Tracheophyta</taxon>
        <taxon>Spermatophyta</taxon>
        <taxon>Magnoliopsida</taxon>
        <taxon>eudicotyledons</taxon>
        <taxon>Gunneridae</taxon>
        <taxon>Pentapetalae</taxon>
        <taxon>rosids</taxon>
        <taxon>malvids</taxon>
        <taxon>Sapindales</taxon>
        <taxon>Rutaceae</taxon>
        <taxon>Aurantioideae</taxon>
        <taxon>Citrus</taxon>
    </lineage>
</organism>
<protein>
    <submittedName>
        <fullName evidence="1">AAA domain-containing protein</fullName>
    </submittedName>
</protein>